<dbReference type="EC" id="3.1.3.3" evidence="4"/>
<evidence type="ECO:0000256" key="2">
    <source>
        <dbReference type="ARBA" id="ARBA00005135"/>
    </source>
</evidence>
<comment type="catalytic activity">
    <reaction evidence="12">
        <text>O-phospho-L-serine + H2O = L-serine + phosphate</text>
        <dbReference type="Rhea" id="RHEA:21208"/>
        <dbReference type="ChEBI" id="CHEBI:15377"/>
        <dbReference type="ChEBI" id="CHEBI:33384"/>
        <dbReference type="ChEBI" id="CHEBI:43474"/>
        <dbReference type="ChEBI" id="CHEBI:57524"/>
        <dbReference type="EC" id="3.1.3.3"/>
    </reaction>
</comment>
<dbReference type="Proteomes" id="UP001202831">
    <property type="component" value="Unassembled WGS sequence"/>
</dbReference>
<dbReference type="InterPro" id="IPR050582">
    <property type="entry name" value="HAD-like_SerB"/>
</dbReference>
<dbReference type="Gene3D" id="3.40.50.1000">
    <property type="entry name" value="HAD superfamily/HAD-like"/>
    <property type="match status" value="1"/>
</dbReference>
<dbReference type="SFLD" id="SFLDF00029">
    <property type="entry name" value="phosphoserine_phosphatase"/>
    <property type="match status" value="1"/>
</dbReference>
<dbReference type="InterPro" id="IPR023214">
    <property type="entry name" value="HAD_sf"/>
</dbReference>
<dbReference type="InterPro" id="IPR036412">
    <property type="entry name" value="HAD-like_sf"/>
</dbReference>
<dbReference type="SFLD" id="SFLDG01137">
    <property type="entry name" value="C1.6.1:_Phosphoserine_Phosphat"/>
    <property type="match status" value="1"/>
</dbReference>
<evidence type="ECO:0000256" key="9">
    <source>
        <dbReference type="ARBA" id="ARBA00022842"/>
    </source>
</evidence>
<comment type="cofactor">
    <cofactor evidence="1">
        <name>Mg(2+)</name>
        <dbReference type="ChEBI" id="CHEBI:18420"/>
    </cofactor>
</comment>
<dbReference type="RefSeq" id="WP_249248418.1">
    <property type="nucleotide sequence ID" value="NZ_JAKIKT010000002.1"/>
</dbReference>
<evidence type="ECO:0000256" key="11">
    <source>
        <dbReference type="ARBA" id="ARBA00031693"/>
    </source>
</evidence>
<evidence type="ECO:0000256" key="12">
    <source>
        <dbReference type="ARBA" id="ARBA00048138"/>
    </source>
</evidence>
<comment type="pathway">
    <text evidence="2">Amino-acid biosynthesis; L-serine biosynthesis; L-serine from 3-phospho-D-glycerate: step 3/3.</text>
</comment>
<keyword evidence="6" id="KW-0028">Amino-acid biosynthesis</keyword>
<protein>
    <recommendedName>
        <fullName evidence="5">Phosphoserine phosphatase</fullName>
        <ecNumber evidence="4">3.1.3.3</ecNumber>
    </recommendedName>
    <alternativeName>
        <fullName evidence="11">O-phosphoserine phosphohydrolase</fullName>
    </alternativeName>
</protein>
<keyword evidence="10" id="KW-0718">Serine biosynthesis</keyword>
<dbReference type="PANTHER" id="PTHR43344">
    <property type="entry name" value="PHOSPHOSERINE PHOSPHATASE"/>
    <property type="match status" value="1"/>
</dbReference>
<dbReference type="SFLD" id="SFLDG01136">
    <property type="entry name" value="C1.6:_Phosphoserine_Phosphatas"/>
    <property type="match status" value="1"/>
</dbReference>
<comment type="catalytic activity">
    <reaction evidence="13">
        <text>O-phospho-D-serine + H2O = D-serine + phosphate</text>
        <dbReference type="Rhea" id="RHEA:24873"/>
        <dbReference type="ChEBI" id="CHEBI:15377"/>
        <dbReference type="ChEBI" id="CHEBI:35247"/>
        <dbReference type="ChEBI" id="CHEBI:43474"/>
        <dbReference type="ChEBI" id="CHEBI:58680"/>
        <dbReference type="EC" id="3.1.3.3"/>
    </reaction>
</comment>
<dbReference type="SFLD" id="SFLDS00003">
    <property type="entry name" value="Haloacid_Dehalogenase"/>
    <property type="match status" value="1"/>
</dbReference>
<dbReference type="InterPro" id="IPR004469">
    <property type="entry name" value="PSP"/>
</dbReference>
<proteinExistence type="inferred from homology"/>
<dbReference type="CDD" id="cd07500">
    <property type="entry name" value="HAD_PSP"/>
    <property type="match status" value="1"/>
</dbReference>
<comment type="similarity">
    <text evidence="3">Belongs to the HAD-like hydrolase superfamily. SerB family.</text>
</comment>
<organism evidence="14 15">
    <name type="scientific">Shewanella corallii</name>
    <dbReference type="NCBI Taxonomy" id="560080"/>
    <lineage>
        <taxon>Bacteria</taxon>
        <taxon>Pseudomonadati</taxon>
        <taxon>Pseudomonadota</taxon>
        <taxon>Gammaproteobacteria</taxon>
        <taxon>Alteromonadales</taxon>
        <taxon>Shewanellaceae</taxon>
        <taxon>Shewanella</taxon>
    </lineage>
</organism>
<dbReference type="NCBIfam" id="TIGR00338">
    <property type="entry name" value="serB"/>
    <property type="match status" value="1"/>
</dbReference>
<evidence type="ECO:0000256" key="1">
    <source>
        <dbReference type="ARBA" id="ARBA00001946"/>
    </source>
</evidence>
<evidence type="ECO:0000256" key="7">
    <source>
        <dbReference type="ARBA" id="ARBA00022723"/>
    </source>
</evidence>
<reference evidence="14 15" key="1">
    <citation type="submission" date="2022-01" db="EMBL/GenBank/DDBJ databases">
        <title>Whole genome-based taxonomy of the Shewanellaceae.</title>
        <authorList>
            <person name="Martin-Rodriguez A.J."/>
        </authorList>
    </citation>
    <scope>NUCLEOTIDE SEQUENCE [LARGE SCALE GENOMIC DNA]</scope>
    <source>
        <strain evidence="14 15">DSM 21332</strain>
    </source>
</reference>
<evidence type="ECO:0000313" key="14">
    <source>
        <dbReference type="EMBL" id="MCL2913690.1"/>
    </source>
</evidence>
<dbReference type="PANTHER" id="PTHR43344:SF2">
    <property type="entry name" value="PHOSPHOSERINE PHOSPHATASE"/>
    <property type="match status" value="1"/>
</dbReference>
<keyword evidence="7" id="KW-0479">Metal-binding</keyword>
<evidence type="ECO:0000256" key="4">
    <source>
        <dbReference type="ARBA" id="ARBA00012640"/>
    </source>
</evidence>
<keyword evidence="8 14" id="KW-0378">Hydrolase</keyword>
<evidence type="ECO:0000313" key="15">
    <source>
        <dbReference type="Proteomes" id="UP001202831"/>
    </source>
</evidence>
<evidence type="ECO:0000256" key="5">
    <source>
        <dbReference type="ARBA" id="ARBA00015196"/>
    </source>
</evidence>
<keyword evidence="15" id="KW-1185">Reference proteome</keyword>
<sequence length="317" mass="34389">MDTSAPLPDWFNQIQHASADHSALHHETSASEFPYRYRLIWDPAADTEAVCQWLSKAGQEISLCPLLRQNSLAGIELGCQSPVPRPGVLSDRIEWLDVCNTLPSLSGPGLLVMDMDSTAIEIECIDELAKMAGKGDEVAEVTERAMQGELDFEQSLRQRVAALKDADESIINALCQELPLMPGLEVMVKELQSHGWQIALASGGFTPFVNYLRDKLSLTAAFANELVVDDGKLTGDVTGTVVDAQYKASVLSRLGVEFAIPHRQQVAIGDGANDIPMIQAAALGIAFHAKPKLKAEACASIDNLDLRVLPYLLALKD</sequence>
<accession>A0ABT0N6E4</accession>
<evidence type="ECO:0000256" key="6">
    <source>
        <dbReference type="ARBA" id="ARBA00022605"/>
    </source>
</evidence>
<evidence type="ECO:0000256" key="10">
    <source>
        <dbReference type="ARBA" id="ARBA00023299"/>
    </source>
</evidence>
<dbReference type="NCBIfam" id="TIGR01488">
    <property type="entry name" value="HAD-SF-IB"/>
    <property type="match status" value="1"/>
</dbReference>
<dbReference type="Pfam" id="PF00702">
    <property type="entry name" value="Hydrolase"/>
    <property type="match status" value="1"/>
</dbReference>
<gene>
    <name evidence="14" type="primary">serB</name>
    <name evidence="14" type="ORF">L2725_07780</name>
</gene>
<dbReference type="EMBL" id="JAKIKT010000002">
    <property type="protein sequence ID" value="MCL2913690.1"/>
    <property type="molecule type" value="Genomic_DNA"/>
</dbReference>
<name>A0ABT0N6E4_9GAMM</name>
<keyword evidence="9" id="KW-0460">Magnesium</keyword>
<comment type="caution">
    <text evidence="14">The sequence shown here is derived from an EMBL/GenBank/DDBJ whole genome shotgun (WGS) entry which is preliminary data.</text>
</comment>
<evidence type="ECO:0000256" key="13">
    <source>
        <dbReference type="ARBA" id="ARBA00048523"/>
    </source>
</evidence>
<evidence type="ECO:0000256" key="3">
    <source>
        <dbReference type="ARBA" id="ARBA00009184"/>
    </source>
</evidence>
<dbReference type="GO" id="GO:0016787">
    <property type="term" value="F:hydrolase activity"/>
    <property type="evidence" value="ECO:0007669"/>
    <property type="project" value="UniProtKB-KW"/>
</dbReference>
<dbReference type="SUPFAM" id="SSF56784">
    <property type="entry name" value="HAD-like"/>
    <property type="match status" value="1"/>
</dbReference>
<evidence type="ECO:0000256" key="8">
    <source>
        <dbReference type="ARBA" id="ARBA00022801"/>
    </source>
</evidence>